<dbReference type="Proteomes" id="UP000825935">
    <property type="component" value="Chromosome 2"/>
</dbReference>
<evidence type="ECO:0000256" key="2">
    <source>
        <dbReference type="ARBA" id="ARBA00022448"/>
    </source>
</evidence>
<dbReference type="Pfam" id="PF12352">
    <property type="entry name" value="V-SNARE_C"/>
    <property type="match status" value="1"/>
</dbReference>
<evidence type="ECO:0000313" key="4">
    <source>
        <dbReference type="EMBL" id="KAH7443530.1"/>
    </source>
</evidence>
<dbReference type="EMBL" id="CM035407">
    <property type="protein sequence ID" value="KAH7443530.1"/>
    <property type="molecule type" value="Genomic_DNA"/>
</dbReference>
<comment type="subcellular location">
    <subcellularLocation>
        <location evidence="1">Membrane</location>
    </subcellularLocation>
</comment>
<dbReference type="CDD" id="cd15861">
    <property type="entry name" value="SNARE_SNAP25N_23N_29N_SEC9N"/>
    <property type="match status" value="1"/>
</dbReference>
<dbReference type="Gene3D" id="1.20.5.110">
    <property type="match status" value="1"/>
</dbReference>
<evidence type="ECO:0000313" key="5">
    <source>
        <dbReference type="Proteomes" id="UP000825935"/>
    </source>
</evidence>
<comment type="caution">
    <text evidence="4">The sequence shown here is derived from an EMBL/GenBank/DDBJ whole genome shotgun (WGS) entry which is preliminary data.</text>
</comment>
<dbReference type="OMA" id="QTERMGR"/>
<protein>
    <submittedName>
        <fullName evidence="4">Uncharacterized protein</fullName>
    </submittedName>
</protein>
<evidence type="ECO:0000256" key="3">
    <source>
        <dbReference type="ARBA" id="ARBA00023136"/>
    </source>
</evidence>
<dbReference type="AlphaFoldDB" id="A0A8T2V8I8"/>
<proteinExistence type="predicted"/>
<reference evidence="4" key="1">
    <citation type="submission" date="2021-08" db="EMBL/GenBank/DDBJ databases">
        <title>WGS assembly of Ceratopteris richardii.</title>
        <authorList>
            <person name="Marchant D.B."/>
            <person name="Chen G."/>
            <person name="Jenkins J."/>
            <person name="Shu S."/>
            <person name="Leebens-Mack J."/>
            <person name="Grimwood J."/>
            <person name="Schmutz J."/>
            <person name="Soltis P."/>
            <person name="Soltis D."/>
            <person name="Chen Z.-H."/>
        </authorList>
    </citation>
    <scope>NUCLEOTIDE SEQUENCE</scope>
    <source>
        <strain evidence="4">Whitten #5841</strain>
        <tissue evidence="4">Leaf</tissue>
    </source>
</reference>
<name>A0A8T2V8I8_CERRI</name>
<keyword evidence="5" id="KW-1185">Reference proteome</keyword>
<dbReference type="OrthoDB" id="19261at2759"/>
<evidence type="ECO:0000256" key="1">
    <source>
        <dbReference type="ARBA" id="ARBA00004370"/>
    </source>
</evidence>
<organism evidence="4 5">
    <name type="scientific">Ceratopteris richardii</name>
    <name type="common">Triangle waterfern</name>
    <dbReference type="NCBI Taxonomy" id="49495"/>
    <lineage>
        <taxon>Eukaryota</taxon>
        <taxon>Viridiplantae</taxon>
        <taxon>Streptophyta</taxon>
        <taxon>Embryophyta</taxon>
        <taxon>Tracheophyta</taxon>
        <taxon>Polypodiopsida</taxon>
        <taxon>Polypodiidae</taxon>
        <taxon>Polypodiales</taxon>
        <taxon>Pteridineae</taxon>
        <taxon>Pteridaceae</taxon>
        <taxon>Parkerioideae</taxon>
        <taxon>Ceratopteris</taxon>
    </lineage>
</organism>
<dbReference type="SUPFAM" id="SSF58038">
    <property type="entry name" value="SNARE fusion complex"/>
    <property type="match status" value="1"/>
</dbReference>
<sequence length="74" mass="8232">MTNQELVESGNKTMDETDQAIERSKKVVEDTINIGAQTTQTLKAQTERMGRIVNELDAMPFSIKEGISACKGDW</sequence>
<keyword evidence="2" id="KW-0813">Transport</keyword>
<keyword evidence="3" id="KW-0472">Membrane</keyword>
<dbReference type="GO" id="GO:0005484">
    <property type="term" value="F:SNAP receptor activity"/>
    <property type="evidence" value="ECO:0007669"/>
    <property type="project" value="InterPro"/>
</dbReference>
<dbReference type="GO" id="GO:0031201">
    <property type="term" value="C:SNARE complex"/>
    <property type="evidence" value="ECO:0007669"/>
    <property type="project" value="InterPro"/>
</dbReference>
<accession>A0A8T2V8I8</accession>
<dbReference type="InterPro" id="IPR044766">
    <property type="entry name" value="NPSN/SNAP25-like_N_SNARE"/>
</dbReference>
<gene>
    <name evidence="4" type="ORF">KP509_02G039100</name>
</gene>